<dbReference type="Proteomes" id="UP000789375">
    <property type="component" value="Unassembled WGS sequence"/>
</dbReference>
<feature type="compositionally biased region" description="Acidic residues" evidence="1">
    <location>
        <begin position="24"/>
        <end position="36"/>
    </location>
</feature>
<sequence>INEIFSDDSDNDALEENNKRDFEDNISEYSSDDLEENNQVNFDA</sequence>
<proteinExistence type="predicted"/>
<dbReference type="EMBL" id="CAJVPP010004208">
    <property type="protein sequence ID" value="CAG8645715.1"/>
    <property type="molecule type" value="Genomic_DNA"/>
</dbReference>
<organism evidence="2 3">
    <name type="scientific">Funneliformis mosseae</name>
    <name type="common">Endomycorrhizal fungus</name>
    <name type="synonym">Glomus mosseae</name>
    <dbReference type="NCBI Taxonomy" id="27381"/>
    <lineage>
        <taxon>Eukaryota</taxon>
        <taxon>Fungi</taxon>
        <taxon>Fungi incertae sedis</taxon>
        <taxon>Mucoromycota</taxon>
        <taxon>Glomeromycotina</taxon>
        <taxon>Glomeromycetes</taxon>
        <taxon>Glomerales</taxon>
        <taxon>Glomeraceae</taxon>
        <taxon>Funneliformis</taxon>
    </lineage>
</organism>
<gene>
    <name evidence="2" type="ORF">FMOSSE_LOCUS11220</name>
</gene>
<feature type="non-terminal residue" evidence="2">
    <location>
        <position position="1"/>
    </location>
</feature>
<evidence type="ECO:0000256" key="1">
    <source>
        <dbReference type="SAM" id="MobiDB-lite"/>
    </source>
</evidence>
<accession>A0A9N9DSE8</accession>
<evidence type="ECO:0000313" key="2">
    <source>
        <dbReference type="EMBL" id="CAG8645715.1"/>
    </source>
</evidence>
<reference evidence="2" key="1">
    <citation type="submission" date="2021-06" db="EMBL/GenBank/DDBJ databases">
        <authorList>
            <person name="Kallberg Y."/>
            <person name="Tangrot J."/>
            <person name="Rosling A."/>
        </authorList>
    </citation>
    <scope>NUCLEOTIDE SEQUENCE</scope>
    <source>
        <strain evidence="2">87-6 pot B 2015</strain>
    </source>
</reference>
<comment type="caution">
    <text evidence="2">The sequence shown here is derived from an EMBL/GenBank/DDBJ whole genome shotgun (WGS) entry which is preliminary data.</text>
</comment>
<dbReference type="AlphaFoldDB" id="A0A9N9DSE8"/>
<keyword evidence="3" id="KW-1185">Reference proteome</keyword>
<name>A0A9N9DSE8_FUNMO</name>
<feature type="region of interest" description="Disordered" evidence="1">
    <location>
        <begin position="1"/>
        <end position="44"/>
    </location>
</feature>
<evidence type="ECO:0000313" key="3">
    <source>
        <dbReference type="Proteomes" id="UP000789375"/>
    </source>
</evidence>
<feature type="compositionally biased region" description="Acidic residues" evidence="1">
    <location>
        <begin position="1"/>
        <end position="15"/>
    </location>
</feature>
<protein>
    <submittedName>
        <fullName evidence="2">8048_t:CDS:1</fullName>
    </submittedName>
</protein>